<organism evidence="2 3">
    <name type="scientific">Bdellovibrio svalbardensis</name>
    <dbReference type="NCBI Taxonomy" id="2972972"/>
    <lineage>
        <taxon>Bacteria</taxon>
        <taxon>Pseudomonadati</taxon>
        <taxon>Bdellovibrionota</taxon>
        <taxon>Bdellovibrionia</taxon>
        <taxon>Bdellovibrionales</taxon>
        <taxon>Pseudobdellovibrionaceae</taxon>
        <taxon>Bdellovibrio</taxon>
    </lineage>
</organism>
<keyword evidence="1" id="KW-0732">Signal</keyword>
<evidence type="ECO:0000256" key="1">
    <source>
        <dbReference type="SAM" id="SignalP"/>
    </source>
</evidence>
<evidence type="ECO:0000313" key="3">
    <source>
        <dbReference type="Proteomes" id="UP001152321"/>
    </source>
</evidence>
<accession>A0ABT6DMF3</accession>
<dbReference type="Proteomes" id="UP001152321">
    <property type="component" value="Unassembled WGS sequence"/>
</dbReference>
<evidence type="ECO:0000313" key="2">
    <source>
        <dbReference type="EMBL" id="MDG0817978.1"/>
    </source>
</evidence>
<name>A0ABT6DMF3_9BACT</name>
<feature type="chain" id="PRO_5046155108" evidence="1">
    <location>
        <begin position="31"/>
        <end position="198"/>
    </location>
</feature>
<protein>
    <submittedName>
        <fullName evidence="2">Uncharacterized protein</fullName>
    </submittedName>
</protein>
<gene>
    <name evidence="2" type="ORF">NWE73_16465</name>
</gene>
<feature type="signal peptide" evidence="1">
    <location>
        <begin position="1"/>
        <end position="30"/>
    </location>
</feature>
<comment type="caution">
    <text evidence="2">The sequence shown here is derived from an EMBL/GenBank/DDBJ whole genome shotgun (WGS) entry which is preliminary data.</text>
</comment>
<sequence length="198" mass="22153">MVQNETLKKGTQMKNLIVLLVSIFSISANATEVTVRHRTCQAILSVGADGRYIMNSTYKIDFDGYAKLVTKALELKGYKVVKTLNYGDVSFFGKEGMQRSKDNNLLAIEFRVTAPSYDDEGTEKHRCAGGFKLTDPKNELKHSISDSNGAHVGEFTTYQPLYERELESEISRWIPLRSQCQGVFNALVSTLPACNIEK</sequence>
<keyword evidence="3" id="KW-1185">Reference proteome</keyword>
<dbReference type="EMBL" id="JANRMI010000005">
    <property type="protein sequence ID" value="MDG0817978.1"/>
    <property type="molecule type" value="Genomic_DNA"/>
</dbReference>
<reference evidence="2" key="1">
    <citation type="submission" date="2022-08" db="EMBL/GenBank/DDBJ databases">
        <title>Novel Bdellovibrio Species Isolated from Svalbard: Designation Bdellovibrio svalbardensis.</title>
        <authorList>
            <person name="Mitchell R.J."/>
            <person name="Choi S.Y."/>
        </authorList>
    </citation>
    <scope>NUCLEOTIDE SEQUENCE</scope>
    <source>
        <strain evidence="2">PAP01</strain>
    </source>
</reference>
<proteinExistence type="predicted"/>
<dbReference type="RefSeq" id="WP_277579454.1">
    <property type="nucleotide sequence ID" value="NZ_JANRMI010000005.1"/>
</dbReference>